<feature type="domain" description="Phosphoribosyltransferase" evidence="7">
    <location>
        <begin position="41"/>
        <end position="155"/>
    </location>
</feature>
<dbReference type="GeneID" id="42798477"/>
<gene>
    <name evidence="6" type="primary">pyrE</name>
    <name evidence="8" type="ORF">D1868_05365</name>
</gene>
<evidence type="ECO:0000256" key="2">
    <source>
        <dbReference type="ARBA" id="ARBA00011971"/>
    </source>
</evidence>
<name>A0A650CNV2_9CREN</name>
<comment type="pathway">
    <text evidence="1 6">Pyrimidine metabolism; UMP biosynthesis via de novo pathway; UMP from orotate: step 1/2.</text>
</comment>
<dbReference type="Proteomes" id="UP000423396">
    <property type="component" value="Chromosome"/>
</dbReference>
<dbReference type="HAMAP" id="MF_01208">
    <property type="entry name" value="PyrE"/>
    <property type="match status" value="1"/>
</dbReference>
<evidence type="ECO:0000256" key="3">
    <source>
        <dbReference type="ARBA" id="ARBA00022676"/>
    </source>
</evidence>
<keyword evidence="5 6" id="KW-0665">Pyrimidine biosynthesis</keyword>
<dbReference type="GO" id="GO:0019856">
    <property type="term" value="P:pyrimidine nucleobase biosynthetic process"/>
    <property type="evidence" value="ECO:0007669"/>
    <property type="project" value="TreeGrafter"/>
</dbReference>
<dbReference type="InterPro" id="IPR000836">
    <property type="entry name" value="PRTase_dom"/>
</dbReference>
<sequence length="196" mass="21737">MEFAKGILEKRLLLIGNFILTSGKVSPYYLDLRRLPNYPEIFNEVVNKATEIIKGLDFDIIIGIATGGIPFASFLACKLQKPLGYIRSEKKGYGTDRLVEAEVQGKKVIIVDDVVTTGGSILRAVDEVRKNGGLVNYALAIVDRQEGASKKLKNIDVNLISVYKISDILNYLLSSDLINDTDKKAIKEYLVNNLVE</sequence>
<feature type="binding site" description="in other chain" evidence="6">
    <location>
        <begin position="112"/>
        <end position="120"/>
    </location>
    <ligand>
        <name>5-phospho-alpha-D-ribose 1-diphosphate</name>
        <dbReference type="ChEBI" id="CHEBI:58017"/>
        <note>ligand shared between dimeric partners</note>
    </ligand>
</feature>
<dbReference type="GO" id="GO:0000287">
    <property type="term" value="F:magnesium ion binding"/>
    <property type="evidence" value="ECO:0007669"/>
    <property type="project" value="UniProtKB-UniRule"/>
</dbReference>
<evidence type="ECO:0000256" key="5">
    <source>
        <dbReference type="ARBA" id="ARBA00022975"/>
    </source>
</evidence>
<comment type="function">
    <text evidence="6">Catalyzes the transfer of a ribosyl phosphate group from 5-phosphoribose 1-diphosphate to orotate, leading to the formation of orotidine monophosphate (OMP).</text>
</comment>
<dbReference type="Pfam" id="PF00156">
    <property type="entry name" value="Pribosyltran"/>
    <property type="match status" value="1"/>
</dbReference>
<dbReference type="InterPro" id="IPR004467">
    <property type="entry name" value="Or_phspho_trans_dom"/>
</dbReference>
<evidence type="ECO:0000259" key="7">
    <source>
        <dbReference type="Pfam" id="PF00156"/>
    </source>
</evidence>
<dbReference type="RefSeq" id="WP_156006269.1">
    <property type="nucleotide sequence ID" value="NZ_CP045483.1"/>
</dbReference>
<proteinExistence type="inferred from homology"/>
<accession>A0A650CNV2</accession>
<keyword evidence="6" id="KW-0460">Magnesium</keyword>
<dbReference type="Gene3D" id="3.40.50.2020">
    <property type="match status" value="1"/>
</dbReference>
<dbReference type="SUPFAM" id="SSF53271">
    <property type="entry name" value="PRTase-like"/>
    <property type="match status" value="1"/>
</dbReference>
<comment type="caution">
    <text evidence="6">Lacks conserved residue(s) required for the propagation of feature annotation.</text>
</comment>
<keyword evidence="3 6" id="KW-0328">Glycosyltransferase</keyword>
<dbReference type="EC" id="2.4.2.10" evidence="2 6"/>
<comment type="cofactor">
    <cofactor evidence="6">
        <name>Mg(2+)</name>
        <dbReference type="ChEBI" id="CHEBI:18420"/>
    </cofactor>
</comment>
<protein>
    <recommendedName>
        <fullName evidence="2 6">Orotate phosphoribosyltransferase</fullName>
        <shortName evidence="6">OPRT</shortName>
        <shortName evidence="6">OPRTase</shortName>
        <ecNumber evidence="2 6">2.4.2.10</ecNumber>
    </recommendedName>
</protein>
<dbReference type="GO" id="GO:0044205">
    <property type="term" value="P:'de novo' UMP biosynthetic process"/>
    <property type="evidence" value="ECO:0007669"/>
    <property type="project" value="UniProtKB-UniRule"/>
</dbReference>
<keyword evidence="4 6" id="KW-0808">Transferase</keyword>
<evidence type="ECO:0000256" key="4">
    <source>
        <dbReference type="ARBA" id="ARBA00022679"/>
    </source>
</evidence>
<dbReference type="NCBIfam" id="TIGR00336">
    <property type="entry name" value="pyrE"/>
    <property type="match status" value="1"/>
</dbReference>
<comment type="similarity">
    <text evidence="6">Belongs to the purine/pyrimidine phosphoribosyltransferase family. PyrE subfamily.</text>
</comment>
<dbReference type="CDD" id="cd06223">
    <property type="entry name" value="PRTases_typeI"/>
    <property type="match status" value="1"/>
</dbReference>
<keyword evidence="9" id="KW-1185">Reference proteome</keyword>
<evidence type="ECO:0000313" key="9">
    <source>
        <dbReference type="Proteomes" id="UP000423396"/>
    </source>
</evidence>
<evidence type="ECO:0000313" key="8">
    <source>
        <dbReference type="EMBL" id="QGR19468.1"/>
    </source>
</evidence>
<feature type="binding site" evidence="6">
    <location>
        <position position="116"/>
    </location>
    <ligand>
        <name>orotate</name>
        <dbReference type="ChEBI" id="CHEBI:30839"/>
    </ligand>
</feature>
<dbReference type="InterPro" id="IPR029057">
    <property type="entry name" value="PRTase-like"/>
</dbReference>
<dbReference type="EMBL" id="CP045483">
    <property type="protein sequence ID" value="QGR19468.1"/>
    <property type="molecule type" value="Genomic_DNA"/>
</dbReference>
<dbReference type="GO" id="GO:0004588">
    <property type="term" value="F:orotate phosphoribosyltransferase activity"/>
    <property type="evidence" value="ECO:0007669"/>
    <property type="project" value="UniProtKB-UniRule"/>
</dbReference>
<evidence type="ECO:0000256" key="6">
    <source>
        <dbReference type="HAMAP-Rule" id="MF_01208"/>
    </source>
</evidence>
<evidence type="ECO:0000256" key="1">
    <source>
        <dbReference type="ARBA" id="ARBA00004889"/>
    </source>
</evidence>
<comment type="catalytic activity">
    <reaction evidence="6">
        <text>orotidine 5'-phosphate + diphosphate = orotate + 5-phospho-alpha-D-ribose 1-diphosphate</text>
        <dbReference type="Rhea" id="RHEA:10380"/>
        <dbReference type="ChEBI" id="CHEBI:30839"/>
        <dbReference type="ChEBI" id="CHEBI:33019"/>
        <dbReference type="ChEBI" id="CHEBI:57538"/>
        <dbReference type="ChEBI" id="CHEBI:58017"/>
        <dbReference type="EC" id="2.4.2.10"/>
    </reaction>
</comment>
<dbReference type="PANTHER" id="PTHR19278:SF9">
    <property type="entry name" value="URIDINE 5'-MONOPHOSPHATE SYNTHASE"/>
    <property type="match status" value="1"/>
</dbReference>
<comment type="subunit">
    <text evidence="6">Homodimer.</text>
</comment>
<dbReference type="KEGG" id="sazo:D1868_05365"/>
<reference evidence="8 9" key="1">
    <citation type="submission" date="2019-10" db="EMBL/GenBank/DDBJ databases">
        <title>Genome Sequences from Six Type Strain Members of the Archaeal Family Sulfolobaceae: Acidianus ambivalens, Acidianus infernus, Metallosphaera prunae, Stygiolobus azoricus, Sulfolobus metallicus, and Sulfurisphaera ohwakuensis.</title>
        <authorList>
            <person name="Counts J.A."/>
            <person name="Kelly R.M."/>
        </authorList>
    </citation>
    <scope>NUCLEOTIDE SEQUENCE [LARGE SCALE GENOMIC DNA]</scope>
    <source>
        <strain evidence="8 9">FC6</strain>
    </source>
</reference>
<feature type="binding site" evidence="6">
    <location>
        <position position="144"/>
    </location>
    <ligand>
        <name>orotate</name>
        <dbReference type="ChEBI" id="CHEBI:30839"/>
    </ligand>
</feature>
<dbReference type="AlphaFoldDB" id="A0A650CNV2"/>
<dbReference type="OrthoDB" id="9089at2157"/>
<dbReference type="PANTHER" id="PTHR19278">
    <property type="entry name" value="OROTATE PHOSPHORIBOSYLTRANSFERASE"/>
    <property type="match status" value="1"/>
</dbReference>
<feature type="binding site" evidence="6">
    <location>
        <position position="91"/>
    </location>
    <ligand>
        <name>5-phospho-alpha-D-ribose 1-diphosphate</name>
        <dbReference type="ChEBI" id="CHEBI:58017"/>
        <note>ligand shared between dimeric partners</note>
    </ligand>
</feature>
<feature type="binding site" evidence="6">
    <location>
        <position position="87"/>
    </location>
    <ligand>
        <name>5-phospho-alpha-D-ribose 1-diphosphate</name>
        <dbReference type="ChEBI" id="CHEBI:58017"/>
        <note>ligand shared between dimeric partners</note>
    </ligand>
</feature>
<dbReference type="InterPro" id="IPR023031">
    <property type="entry name" value="OPRT"/>
</dbReference>
<organism evidence="8 9">
    <name type="scientific">Stygiolobus azoricus</name>
    <dbReference type="NCBI Taxonomy" id="41675"/>
    <lineage>
        <taxon>Archaea</taxon>
        <taxon>Thermoproteota</taxon>
        <taxon>Thermoprotei</taxon>
        <taxon>Sulfolobales</taxon>
        <taxon>Sulfolobaceae</taxon>
        <taxon>Stygiolobus</taxon>
    </lineage>
</organism>
<dbReference type="UniPathway" id="UPA00070">
    <property type="reaction ID" value="UER00119"/>
</dbReference>